<proteinExistence type="predicted"/>
<sequence length="72" mass="7961">MKIWLIYGFLAVAVFSAAMVTNLLLGLDWPAAVTKLNNNFIALEKMEKGILMILVVVLVLTPILSQIRSSRS</sequence>
<name>A0A2T4Z6R9_9BACL</name>
<organism evidence="2 3">
    <name type="scientific">Desmospora activa DSM 45169</name>
    <dbReference type="NCBI Taxonomy" id="1121389"/>
    <lineage>
        <taxon>Bacteria</taxon>
        <taxon>Bacillati</taxon>
        <taxon>Bacillota</taxon>
        <taxon>Bacilli</taxon>
        <taxon>Bacillales</taxon>
        <taxon>Thermoactinomycetaceae</taxon>
        <taxon>Desmospora</taxon>
    </lineage>
</organism>
<keyword evidence="1" id="KW-1133">Transmembrane helix</keyword>
<evidence type="ECO:0000256" key="1">
    <source>
        <dbReference type="SAM" id="Phobius"/>
    </source>
</evidence>
<dbReference type="RefSeq" id="WP_107724463.1">
    <property type="nucleotide sequence ID" value="NZ_PZZP01000001.1"/>
</dbReference>
<keyword evidence="1" id="KW-0812">Transmembrane</keyword>
<evidence type="ECO:0000313" key="3">
    <source>
        <dbReference type="Proteomes" id="UP000241639"/>
    </source>
</evidence>
<dbReference type="Proteomes" id="UP000241639">
    <property type="component" value="Unassembled WGS sequence"/>
</dbReference>
<dbReference type="AlphaFoldDB" id="A0A2T4Z6R9"/>
<feature type="transmembrane region" description="Helical" evidence="1">
    <location>
        <begin position="50"/>
        <end position="67"/>
    </location>
</feature>
<protein>
    <submittedName>
        <fullName evidence="2">Uncharacterized protein</fullName>
    </submittedName>
</protein>
<comment type="caution">
    <text evidence="2">The sequence shown here is derived from an EMBL/GenBank/DDBJ whole genome shotgun (WGS) entry which is preliminary data.</text>
</comment>
<gene>
    <name evidence="2" type="ORF">C8J48_0120</name>
</gene>
<keyword evidence="3" id="KW-1185">Reference proteome</keyword>
<keyword evidence="1" id="KW-0472">Membrane</keyword>
<dbReference type="Pfam" id="PF26310">
    <property type="entry name" value="YczF"/>
    <property type="match status" value="1"/>
</dbReference>
<dbReference type="EMBL" id="PZZP01000001">
    <property type="protein sequence ID" value="PTM57571.1"/>
    <property type="molecule type" value="Genomic_DNA"/>
</dbReference>
<dbReference type="InterPro" id="IPR058725">
    <property type="entry name" value="YczF"/>
</dbReference>
<reference evidence="2 3" key="1">
    <citation type="submission" date="2018-04" db="EMBL/GenBank/DDBJ databases">
        <title>Genomic Encyclopedia of Archaeal and Bacterial Type Strains, Phase II (KMG-II): from individual species to whole genera.</title>
        <authorList>
            <person name="Goeker M."/>
        </authorList>
    </citation>
    <scope>NUCLEOTIDE SEQUENCE [LARGE SCALE GENOMIC DNA]</scope>
    <source>
        <strain evidence="2 3">DSM 45169</strain>
    </source>
</reference>
<accession>A0A2T4Z6R9</accession>
<evidence type="ECO:0000313" key="2">
    <source>
        <dbReference type="EMBL" id="PTM57571.1"/>
    </source>
</evidence>